<gene>
    <name evidence="1" type="ORF">SVIM_LOCUS1780</name>
</gene>
<proteinExistence type="predicted"/>
<accession>A0A6N2JX10</accession>
<organism evidence="1">
    <name type="scientific">Salix viminalis</name>
    <name type="common">Common osier</name>
    <name type="synonym">Basket willow</name>
    <dbReference type="NCBI Taxonomy" id="40686"/>
    <lineage>
        <taxon>Eukaryota</taxon>
        <taxon>Viridiplantae</taxon>
        <taxon>Streptophyta</taxon>
        <taxon>Embryophyta</taxon>
        <taxon>Tracheophyta</taxon>
        <taxon>Spermatophyta</taxon>
        <taxon>Magnoliopsida</taxon>
        <taxon>eudicotyledons</taxon>
        <taxon>Gunneridae</taxon>
        <taxon>Pentapetalae</taxon>
        <taxon>rosids</taxon>
        <taxon>fabids</taxon>
        <taxon>Malpighiales</taxon>
        <taxon>Salicaceae</taxon>
        <taxon>Saliceae</taxon>
        <taxon>Salix</taxon>
    </lineage>
</organism>
<reference evidence="1" key="1">
    <citation type="submission" date="2019-03" db="EMBL/GenBank/DDBJ databases">
        <authorList>
            <person name="Mank J."/>
            <person name="Almeida P."/>
        </authorList>
    </citation>
    <scope>NUCLEOTIDE SEQUENCE</scope>
    <source>
        <strain evidence="1">78183</strain>
    </source>
</reference>
<dbReference type="EMBL" id="CAADRP010000001">
    <property type="protein sequence ID" value="VFU19958.1"/>
    <property type="molecule type" value="Genomic_DNA"/>
</dbReference>
<dbReference type="AlphaFoldDB" id="A0A6N2JX10"/>
<name>A0A6N2JX10_SALVM</name>
<protein>
    <submittedName>
        <fullName evidence="1">Uncharacterized protein</fullName>
    </submittedName>
</protein>
<sequence>MCFDGSARGTTIIEHRRHTLCCIFGSVLSQLHQTVFREIMSRSRLFSIIGAGIVKELSRGGPFISLQCLAVFRNFRSSGCIKCTS</sequence>
<evidence type="ECO:0000313" key="1">
    <source>
        <dbReference type="EMBL" id="VFU19958.1"/>
    </source>
</evidence>